<feature type="region of interest" description="Disordered" evidence="1">
    <location>
        <begin position="473"/>
        <end position="498"/>
    </location>
</feature>
<proteinExistence type="predicted"/>
<keyword evidence="2" id="KW-0472">Membrane</keyword>
<evidence type="ECO:0000256" key="1">
    <source>
        <dbReference type="SAM" id="MobiDB-lite"/>
    </source>
</evidence>
<evidence type="ECO:0000256" key="2">
    <source>
        <dbReference type="SAM" id="Phobius"/>
    </source>
</evidence>
<dbReference type="OrthoDB" id="5381672at2759"/>
<dbReference type="EMBL" id="JAADJG010000244">
    <property type="protein sequence ID" value="KAF4450603.1"/>
    <property type="molecule type" value="Genomic_DNA"/>
</dbReference>
<sequence length="740" mass="83948">MGPHDFELQSVATLTDDPNRELDRPQQLSSLAKDQQVLRYRRRSLWIFIVYLPILVVPWVITCILMNRPINKSSYTDPAGSITPRDVYLWNRWRIASRTLTAITGVIGIPIVSCLLAHGAVVYSQRRSAGQKLSVLQLFSLADRKWLNPGYLLMPHVQAKSWGGSLYLLLATLLIILTAVQPSIQAILVRDESIKAVTCQGHPGFDSGYYGTICKHPYEDRNTKVIAQDSEPIGLKFCPQSSVVRKTRQKLISSTRSDIQPRLWPDDTYYNPRFPNYLIEKRRTLDWYYQKPYDGNYVVKRPYYASPVVNGTSTGVYRHHAIRMDSTAKCYNEIDFPRNCKGDKPFTTSFSDGWLNIDICVEGRYDAVPWNTTRNKQELTENLWLSVNWDIPEEDENWGYRRVSSRYVTRCESVSRRGWFELPSDANSAKPGPLLDEWPSQQTLTRDFNDYYIGQPSLGLQYETRFPTADLSDEDVKKERYRAPSIDDSGSYDRRSPPVPGPLMTAALALFGNASFFHAASVADKSYHNQTMANMCDQSLLPLIELMPIGEYGDECENLKSEYSRIPMMEEFIVRYFERFENVNATEHVLEMAMFFANEALLTTSAERYVSRPILFSPGTEVTKPKKDMGALIAVSVLIGLQVVGLCVLMCFILHKPTWTQTLDADALAQIGGQLKEWGEPRPDLAQINGVVGVDATRSNAETSSVETPTMEALTGHATDPCRSKKHNANLKLFDERSPV</sequence>
<protein>
    <submittedName>
        <fullName evidence="3">Uncharacterized protein</fullName>
    </submittedName>
</protein>
<feature type="transmembrane region" description="Helical" evidence="2">
    <location>
        <begin position="45"/>
        <end position="67"/>
    </location>
</feature>
<evidence type="ECO:0000313" key="4">
    <source>
        <dbReference type="Proteomes" id="UP000605986"/>
    </source>
</evidence>
<organism evidence="3 4">
    <name type="scientific">Fusarium austroafricanum</name>
    <dbReference type="NCBI Taxonomy" id="2364996"/>
    <lineage>
        <taxon>Eukaryota</taxon>
        <taxon>Fungi</taxon>
        <taxon>Dikarya</taxon>
        <taxon>Ascomycota</taxon>
        <taxon>Pezizomycotina</taxon>
        <taxon>Sordariomycetes</taxon>
        <taxon>Hypocreomycetidae</taxon>
        <taxon>Hypocreales</taxon>
        <taxon>Nectriaceae</taxon>
        <taxon>Fusarium</taxon>
        <taxon>Fusarium concolor species complex</taxon>
    </lineage>
</organism>
<keyword evidence="2" id="KW-0812">Transmembrane</keyword>
<evidence type="ECO:0000313" key="3">
    <source>
        <dbReference type="EMBL" id="KAF4450603.1"/>
    </source>
</evidence>
<name>A0A8H4NYT0_9HYPO</name>
<feature type="transmembrane region" description="Helical" evidence="2">
    <location>
        <begin position="162"/>
        <end position="180"/>
    </location>
</feature>
<keyword evidence="2" id="KW-1133">Transmembrane helix</keyword>
<keyword evidence="4" id="KW-1185">Reference proteome</keyword>
<feature type="transmembrane region" description="Helical" evidence="2">
    <location>
        <begin position="100"/>
        <end position="123"/>
    </location>
</feature>
<reference evidence="3" key="1">
    <citation type="submission" date="2020-01" db="EMBL/GenBank/DDBJ databases">
        <title>Identification and distribution of gene clusters putatively required for synthesis of sphingolipid metabolism inhibitors in phylogenetically diverse species of the filamentous fungus Fusarium.</title>
        <authorList>
            <person name="Kim H.-S."/>
            <person name="Busman M."/>
            <person name="Brown D.W."/>
            <person name="Divon H."/>
            <person name="Uhlig S."/>
            <person name="Proctor R.H."/>
        </authorList>
    </citation>
    <scope>NUCLEOTIDE SEQUENCE</scope>
    <source>
        <strain evidence="3">NRRL 53441</strain>
    </source>
</reference>
<dbReference type="AlphaFoldDB" id="A0A8H4NYT0"/>
<feature type="transmembrane region" description="Helical" evidence="2">
    <location>
        <begin position="629"/>
        <end position="654"/>
    </location>
</feature>
<accession>A0A8H4NYT0</accession>
<dbReference type="Proteomes" id="UP000605986">
    <property type="component" value="Unassembled WGS sequence"/>
</dbReference>
<comment type="caution">
    <text evidence="3">The sequence shown here is derived from an EMBL/GenBank/DDBJ whole genome shotgun (WGS) entry which is preliminary data.</text>
</comment>
<gene>
    <name evidence="3" type="ORF">F53441_6264</name>
</gene>